<dbReference type="InterPro" id="IPR014395">
    <property type="entry name" value="Pen/GL7ACA/AHL_acylase"/>
</dbReference>
<comment type="caution">
    <text evidence="8">The sequence shown here is derived from an EMBL/GenBank/DDBJ whole genome shotgun (WGS) entry which is preliminary data.</text>
</comment>
<proteinExistence type="inferred from homology"/>
<feature type="binding site" evidence="6">
    <location>
        <position position="388"/>
    </location>
    <ligand>
        <name>Ca(2+)</name>
        <dbReference type="ChEBI" id="CHEBI:29108"/>
    </ligand>
</feature>
<dbReference type="Gene3D" id="1.10.439.10">
    <property type="entry name" value="Penicillin Amidohydrolase, domain 1"/>
    <property type="match status" value="1"/>
</dbReference>
<dbReference type="Proteomes" id="UP001170717">
    <property type="component" value="Unassembled WGS sequence"/>
</dbReference>
<gene>
    <name evidence="8" type="ORF">Q4527_18615</name>
</gene>
<sequence>MLNWIKWLVLGAIALVVLALGGVYMALHLSLPTLDGNHASSRITAPATLARDNMGHAVINAQDKFDAAYALGFAHGQDRFFQMDLQRRSASGRLAEWVGDVALEIDKNARFHQFSKRAVKVFDSLPLTQKQMLVSYSHGVNAALDEYTVPPFEYIAAGLTLSPWQPTDSILVAYSMYLDLQGGQIEIDLARTALKETYGTPLYNFITQPSRYQAALDGSELALYHADVPPYPILPEPTSSESTPSEPVSPEPSSTDSVSGGDNIHSVAPITTEISLQTYNAEELPDIGSNNWAVTGNLTATGSGLLANDMHLGLRVPIIWYRTQLNYKDAPRATISEAYQSPDVSGVSSSVTSVSVTGVSLPGLPGVIVGTNNKVAWGFTNANLDNLDWIALADDTPTQMVDEVIVSKEVSHTYTLELSEYGPVKHVNGKRYALNWVAHHPFAVNLAIVNLGTANTVDDAIEVGKDIAIPTQNMVIVDDSGSAAWLPGGAVMNREQASFTAIDENTVTPTAPTRNTNLPVVKNPSSNRIWTANARVISADDVARLGDGGYALGARGQQIRDRLFEKDTFNENDFYAIQLDNHAQFLIPWQQLLSGLLLNDNIEFKADLAYLRKWGECACEDSVGYTLVKHFRKEVVSQLFGKILTSIDNQGVQSRSLLRGIEPAVWQLIHTQPDSWLPEGTESFDDLLVDAYRRAKHTLLDEYSPIEANMEDLRWGSVNALTVKHPFSKQIPFVGHKLNMDTVEGFGDTYMPAVQSATFGASERFFVSPGHLDDAILTLPGAQSGHPLSPFFKTGFSDYATQAATPLLPGKIIHLRQWYPKDEG</sequence>
<evidence type="ECO:0000256" key="1">
    <source>
        <dbReference type="ARBA" id="ARBA00006586"/>
    </source>
</evidence>
<evidence type="ECO:0000256" key="4">
    <source>
        <dbReference type="ARBA" id="ARBA00038735"/>
    </source>
</evidence>
<name>A0AAW7Z7Q4_9ALTE</name>
<comment type="cofactor">
    <cofactor evidence="6">
        <name>Ca(2+)</name>
        <dbReference type="ChEBI" id="CHEBI:29108"/>
    </cofactor>
    <text evidence="6">Binds 1 Ca(2+) ion per dimer.</text>
</comment>
<organism evidence="8 9">
    <name type="scientific">Alteromonas stellipolaris</name>
    <dbReference type="NCBI Taxonomy" id="233316"/>
    <lineage>
        <taxon>Bacteria</taxon>
        <taxon>Pseudomonadati</taxon>
        <taxon>Pseudomonadota</taxon>
        <taxon>Gammaproteobacteria</taxon>
        <taxon>Alteromonadales</taxon>
        <taxon>Alteromonadaceae</taxon>
        <taxon>Alteromonas/Salinimonas group</taxon>
        <taxon>Alteromonas</taxon>
    </lineage>
</organism>
<feature type="active site" description="Nucleophile" evidence="5">
    <location>
        <position position="289"/>
    </location>
</feature>
<dbReference type="PANTHER" id="PTHR34218">
    <property type="entry name" value="PEPTIDASE S45 PENICILLIN AMIDASE"/>
    <property type="match status" value="1"/>
</dbReference>
<dbReference type="Gene3D" id="2.30.120.10">
    <property type="match status" value="1"/>
</dbReference>
<keyword evidence="2 8" id="KW-0378">Hydrolase</keyword>
<evidence type="ECO:0000313" key="8">
    <source>
        <dbReference type="EMBL" id="MDO6579418.1"/>
    </source>
</evidence>
<dbReference type="GO" id="GO:0017000">
    <property type="term" value="P:antibiotic biosynthetic process"/>
    <property type="evidence" value="ECO:0007669"/>
    <property type="project" value="InterPro"/>
</dbReference>
<evidence type="ECO:0000256" key="7">
    <source>
        <dbReference type="SAM" id="MobiDB-lite"/>
    </source>
</evidence>
<dbReference type="PIRSF" id="PIRSF001227">
    <property type="entry name" value="Pen_acylase"/>
    <property type="match status" value="1"/>
</dbReference>
<dbReference type="InterPro" id="IPR002692">
    <property type="entry name" value="S45"/>
</dbReference>
<reference evidence="8" key="1">
    <citation type="submission" date="2023-07" db="EMBL/GenBank/DDBJ databases">
        <title>Genome content predicts the carbon catabolic preferences of heterotrophic bacteria.</title>
        <authorList>
            <person name="Gralka M."/>
        </authorList>
    </citation>
    <scope>NUCLEOTIDE SEQUENCE</scope>
    <source>
        <strain evidence="8">F2M12</strain>
    </source>
</reference>
<comment type="subunit">
    <text evidence="4">Heterodimer of an alpha subunit and a beta subunit processed from the same precursor.</text>
</comment>
<dbReference type="EC" id="3.5.1.-" evidence="8"/>
<accession>A0AAW7Z7Q4</accession>
<dbReference type="PANTHER" id="PTHR34218:SF4">
    <property type="entry name" value="ACYL-HOMOSERINE LACTONE ACYLASE QUIP"/>
    <property type="match status" value="1"/>
</dbReference>
<dbReference type="Gene3D" id="3.60.20.10">
    <property type="entry name" value="Glutamine Phosphoribosylpyrophosphate, subunit 1, domain 1"/>
    <property type="match status" value="1"/>
</dbReference>
<feature type="compositionally biased region" description="Low complexity" evidence="7">
    <location>
        <begin position="236"/>
        <end position="259"/>
    </location>
</feature>
<dbReference type="AlphaFoldDB" id="A0AAW7Z7Q4"/>
<evidence type="ECO:0000313" key="9">
    <source>
        <dbReference type="Proteomes" id="UP001170717"/>
    </source>
</evidence>
<protein>
    <submittedName>
        <fullName evidence="8">Penicillin acylase family protein</fullName>
        <ecNumber evidence="8">3.5.1.-</ecNumber>
    </submittedName>
</protein>
<evidence type="ECO:0000256" key="5">
    <source>
        <dbReference type="PIRSR" id="PIRSR001227-1"/>
    </source>
</evidence>
<evidence type="ECO:0000256" key="3">
    <source>
        <dbReference type="ARBA" id="ARBA00023145"/>
    </source>
</evidence>
<feature type="binding site" evidence="6">
    <location>
        <position position="186"/>
    </location>
    <ligand>
        <name>Ca(2+)</name>
        <dbReference type="ChEBI" id="CHEBI:29108"/>
    </ligand>
</feature>
<dbReference type="GO" id="GO:0046872">
    <property type="term" value="F:metal ion binding"/>
    <property type="evidence" value="ECO:0007669"/>
    <property type="project" value="UniProtKB-KW"/>
</dbReference>
<evidence type="ECO:0000256" key="2">
    <source>
        <dbReference type="ARBA" id="ARBA00022801"/>
    </source>
</evidence>
<keyword evidence="6" id="KW-0479">Metal-binding</keyword>
<keyword evidence="3" id="KW-0865">Zymogen</keyword>
<comment type="similarity">
    <text evidence="1">Belongs to the peptidase S45 family.</text>
</comment>
<keyword evidence="6" id="KW-0106">Calcium</keyword>
<dbReference type="InterPro" id="IPR043147">
    <property type="entry name" value="Penicillin_amidase_A-knob"/>
</dbReference>
<dbReference type="EMBL" id="JAUOQI010000019">
    <property type="protein sequence ID" value="MDO6579418.1"/>
    <property type="molecule type" value="Genomic_DNA"/>
</dbReference>
<feature type="region of interest" description="Disordered" evidence="7">
    <location>
        <begin position="233"/>
        <end position="264"/>
    </location>
</feature>
<feature type="binding site" evidence="6">
    <location>
        <position position="385"/>
    </location>
    <ligand>
        <name>Ca(2+)</name>
        <dbReference type="ChEBI" id="CHEBI:29108"/>
    </ligand>
</feature>
<dbReference type="RefSeq" id="WP_303464334.1">
    <property type="nucleotide sequence ID" value="NZ_JAUOPZ010000009.1"/>
</dbReference>
<dbReference type="InterPro" id="IPR043146">
    <property type="entry name" value="Penicillin_amidase_N_B-knob"/>
</dbReference>
<dbReference type="GO" id="GO:0016811">
    <property type="term" value="F:hydrolase activity, acting on carbon-nitrogen (but not peptide) bonds, in linear amides"/>
    <property type="evidence" value="ECO:0007669"/>
    <property type="project" value="InterPro"/>
</dbReference>
<dbReference type="SUPFAM" id="SSF56235">
    <property type="entry name" value="N-terminal nucleophile aminohydrolases (Ntn hydrolases)"/>
    <property type="match status" value="1"/>
</dbReference>
<dbReference type="InterPro" id="IPR029055">
    <property type="entry name" value="Ntn_hydrolases_N"/>
</dbReference>
<dbReference type="Gene3D" id="1.10.1400.10">
    <property type="match status" value="1"/>
</dbReference>
<dbReference type="Pfam" id="PF01804">
    <property type="entry name" value="Penicil_amidase"/>
    <property type="match status" value="1"/>
</dbReference>
<evidence type="ECO:0000256" key="6">
    <source>
        <dbReference type="PIRSR" id="PIRSR001227-2"/>
    </source>
</evidence>
<dbReference type="InterPro" id="IPR023343">
    <property type="entry name" value="Penicillin_amidase_dom1"/>
</dbReference>